<dbReference type="AlphaFoldDB" id="A0A562IET1"/>
<dbReference type="Pfam" id="PF11387">
    <property type="entry name" value="DUF2795"/>
    <property type="match status" value="1"/>
</dbReference>
<dbReference type="InterPro" id="IPR021527">
    <property type="entry name" value="DUF2795"/>
</dbReference>
<name>A0A562IET1_MICOL</name>
<sequence>MASYDDVLRYLSGLDYPAGKADVLREAEREGAPPDVLKALRALPPVDYANGNEVARSAGIEAAPRSARRSARRRPGTGTRGCRSTCAASER</sequence>
<evidence type="ECO:0000256" key="1">
    <source>
        <dbReference type="SAM" id="MobiDB-lite"/>
    </source>
</evidence>
<proteinExistence type="predicted"/>
<dbReference type="RefSeq" id="WP_246140840.1">
    <property type="nucleotide sequence ID" value="NZ_VLKE01000001.1"/>
</dbReference>
<reference evidence="2 3" key="1">
    <citation type="submission" date="2019-07" db="EMBL/GenBank/DDBJ databases">
        <title>R&amp;d 2014.</title>
        <authorList>
            <person name="Klenk H.-P."/>
        </authorList>
    </citation>
    <scope>NUCLEOTIDE SEQUENCE [LARGE SCALE GENOMIC DNA]</scope>
    <source>
        <strain evidence="2 3">DSM 43868</strain>
    </source>
</reference>
<dbReference type="Proteomes" id="UP000319825">
    <property type="component" value="Unassembled WGS sequence"/>
</dbReference>
<dbReference type="EMBL" id="VLKE01000001">
    <property type="protein sequence ID" value="TWH69529.1"/>
    <property type="molecule type" value="Genomic_DNA"/>
</dbReference>
<accession>A0A562IET1</accession>
<gene>
    <name evidence="2" type="ORF">JD77_04539</name>
</gene>
<organism evidence="2 3">
    <name type="scientific">Micromonospora olivasterospora</name>
    <dbReference type="NCBI Taxonomy" id="1880"/>
    <lineage>
        <taxon>Bacteria</taxon>
        <taxon>Bacillati</taxon>
        <taxon>Actinomycetota</taxon>
        <taxon>Actinomycetes</taxon>
        <taxon>Micromonosporales</taxon>
        <taxon>Micromonosporaceae</taxon>
        <taxon>Micromonospora</taxon>
    </lineage>
</organism>
<feature type="region of interest" description="Disordered" evidence="1">
    <location>
        <begin position="54"/>
        <end position="91"/>
    </location>
</feature>
<feature type="compositionally biased region" description="Low complexity" evidence="1">
    <location>
        <begin position="76"/>
        <end position="91"/>
    </location>
</feature>
<evidence type="ECO:0000313" key="3">
    <source>
        <dbReference type="Proteomes" id="UP000319825"/>
    </source>
</evidence>
<keyword evidence="3" id="KW-1185">Reference proteome</keyword>
<comment type="caution">
    <text evidence="2">The sequence shown here is derived from an EMBL/GenBank/DDBJ whole genome shotgun (WGS) entry which is preliminary data.</text>
</comment>
<feature type="compositionally biased region" description="Basic residues" evidence="1">
    <location>
        <begin position="66"/>
        <end position="75"/>
    </location>
</feature>
<protein>
    <submittedName>
        <fullName evidence="2">Uncharacterized protein DUF2795</fullName>
    </submittedName>
</protein>
<evidence type="ECO:0000313" key="2">
    <source>
        <dbReference type="EMBL" id="TWH69529.1"/>
    </source>
</evidence>